<dbReference type="AlphaFoldDB" id="A0A0G0NKE0"/>
<dbReference type="InterPro" id="IPR047873">
    <property type="entry name" value="Ribosomal_uL16"/>
</dbReference>
<evidence type="ECO:0000256" key="1">
    <source>
        <dbReference type="ARBA" id="ARBA00008931"/>
    </source>
</evidence>
<reference evidence="10 11" key="1">
    <citation type="journal article" date="2015" name="Nature">
        <title>rRNA introns, odd ribosomes, and small enigmatic genomes across a large radiation of phyla.</title>
        <authorList>
            <person name="Brown C.T."/>
            <person name="Hug L.A."/>
            <person name="Thomas B.C."/>
            <person name="Sharon I."/>
            <person name="Castelle C.J."/>
            <person name="Singh A."/>
            <person name="Wilkins M.J."/>
            <person name="Williams K.H."/>
            <person name="Banfield J.F."/>
        </authorList>
    </citation>
    <scope>NUCLEOTIDE SEQUENCE [LARGE SCALE GENOMIC DNA]</scope>
</reference>
<dbReference type="GO" id="GO:0006412">
    <property type="term" value="P:translation"/>
    <property type="evidence" value="ECO:0007669"/>
    <property type="project" value="UniProtKB-UniRule"/>
</dbReference>
<feature type="region of interest" description="Disordered" evidence="9">
    <location>
        <begin position="1"/>
        <end position="21"/>
    </location>
</feature>
<comment type="caution">
    <text evidence="10">The sequence shown here is derived from an EMBL/GenBank/DDBJ whole genome shotgun (WGS) entry which is preliminary data.</text>
</comment>
<dbReference type="Pfam" id="PF00252">
    <property type="entry name" value="Ribosomal_L16"/>
    <property type="match status" value="1"/>
</dbReference>
<dbReference type="PRINTS" id="PR00060">
    <property type="entry name" value="RIBOSOMALL16"/>
</dbReference>
<keyword evidence="3 6" id="KW-0689">Ribosomal protein</keyword>
<sequence length="134" mass="15201">MLTPKKTKHRKSHKLRRGGKASRKIALSFGSYGLKSMESHWLTARQIEAARRVMSRYMQRTGKMWIRIFPDQPVTEKGGEIPMGKGKGAVDHYVAKVKAGTIMFEIEGVAEEEAMKAMKLASYKLPIKCSYIKK</sequence>
<evidence type="ECO:0000256" key="9">
    <source>
        <dbReference type="SAM" id="MobiDB-lite"/>
    </source>
</evidence>
<dbReference type="Proteomes" id="UP000034048">
    <property type="component" value="Unassembled WGS sequence"/>
</dbReference>
<dbReference type="SUPFAM" id="SSF54686">
    <property type="entry name" value="Ribosomal protein L16p/L10e"/>
    <property type="match status" value="1"/>
</dbReference>
<dbReference type="PANTHER" id="PTHR12220">
    <property type="entry name" value="50S/60S RIBOSOMAL PROTEIN L16"/>
    <property type="match status" value="1"/>
</dbReference>
<comment type="similarity">
    <text evidence="1 6 7">Belongs to the universal ribosomal protein uL16 family.</text>
</comment>
<evidence type="ECO:0000256" key="3">
    <source>
        <dbReference type="ARBA" id="ARBA00022980"/>
    </source>
</evidence>
<name>A0A0G0NKE0_9BACT</name>
<dbReference type="InterPro" id="IPR000114">
    <property type="entry name" value="Ribosomal_uL16_bact-type"/>
</dbReference>
<dbReference type="HAMAP" id="MF_01342">
    <property type="entry name" value="Ribosomal_uL16"/>
    <property type="match status" value="1"/>
</dbReference>
<evidence type="ECO:0000256" key="5">
    <source>
        <dbReference type="ARBA" id="ARBA00035198"/>
    </source>
</evidence>
<comment type="function">
    <text evidence="6 8">Binds 23S rRNA and is also seen to make contacts with the A and possibly P site tRNAs.</text>
</comment>
<dbReference type="InterPro" id="IPR016180">
    <property type="entry name" value="Ribosomal_uL16_dom"/>
</dbReference>
<accession>A0A0G0NKE0</accession>
<dbReference type="NCBIfam" id="TIGR01164">
    <property type="entry name" value="rplP_bact"/>
    <property type="match status" value="1"/>
</dbReference>
<comment type="subunit">
    <text evidence="6 8">Part of the 50S ribosomal subunit.</text>
</comment>
<keyword evidence="4 6" id="KW-0687">Ribonucleoprotein</keyword>
<keyword evidence="6 8" id="KW-0694">RNA-binding</keyword>
<gene>
    <name evidence="6" type="primary">rplP</name>
    <name evidence="10" type="ORF">UT42_C0049G0008</name>
</gene>
<dbReference type="PATRIC" id="fig|1618634.3.peg.541"/>
<dbReference type="InterPro" id="IPR036920">
    <property type="entry name" value="Ribosomal_uL16_sf"/>
</dbReference>
<dbReference type="GO" id="GO:0003735">
    <property type="term" value="F:structural constituent of ribosome"/>
    <property type="evidence" value="ECO:0007669"/>
    <property type="project" value="InterPro"/>
</dbReference>
<dbReference type="GO" id="GO:0000049">
    <property type="term" value="F:tRNA binding"/>
    <property type="evidence" value="ECO:0007669"/>
    <property type="project" value="UniProtKB-KW"/>
</dbReference>
<dbReference type="PANTHER" id="PTHR12220:SF13">
    <property type="entry name" value="LARGE RIBOSOMAL SUBUNIT PROTEIN UL16M"/>
    <property type="match status" value="1"/>
</dbReference>
<dbReference type="EMBL" id="LBWS01000049">
    <property type="protein sequence ID" value="KKR13271.1"/>
    <property type="molecule type" value="Genomic_DNA"/>
</dbReference>
<dbReference type="GO" id="GO:0005840">
    <property type="term" value="C:ribosome"/>
    <property type="evidence" value="ECO:0007669"/>
    <property type="project" value="UniProtKB-KW"/>
</dbReference>
<evidence type="ECO:0000313" key="11">
    <source>
        <dbReference type="Proteomes" id="UP000034048"/>
    </source>
</evidence>
<dbReference type="CDD" id="cd01433">
    <property type="entry name" value="Ribosomal_L16_L10e"/>
    <property type="match status" value="1"/>
</dbReference>
<proteinExistence type="inferred from homology"/>
<dbReference type="GO" id="GO:1990904">
    <property type="term" value="C:ribonucleoprotein complex"/>
    <property type="evidence" value="ECO:0007669"/>
    <property type="project" value="UniProtKB-KW"/>
</dbReference>
<dbReference type="Gene3D" id="3.90.1170.10">
    <property type="entry name" value="Ribosomal protein L10e/L16"/>
    <property type="match status" value="1"/>
</dbReference>
<dbReference type="FunFam" id="3.90.1170.10:FF:000001">
    <property type="entry name" value="50S ribosomal protein L16"/>
    <property type="match status" value="1"/>
</dbReference>
<evidence type="ECO:0000256" key="6">
    <source>
        <dbReference type="HAMAP-Rule" id="MF_01342"/>
    </source>
</evidence>
<protein>
    <recommendedName>
        <fullName evidence="5 6">Large ribosomal subunit protein uL16</fullName>
    </recommendedName>
</protein>
<evidence type="ECO:0000256" key="8">
    <source>
        <dbReference type="RuleBase" id="RU004414"/>
    </source>
</evidence>
<organism evidence="10 11">
    <name type="scientific">Candidatus Falkowbacteria bacterium GW2011_GWA2_39_24</name>
    <dbReference type="NCBI Taxonomy" id="1618634"/>
    <lineage>
        <taxon>Bacteria</taxon>
        <taxon>Candidatus Falkowiibacteriota</taxon>
    </lineage>
</organism>
<evidence type="ECO:0000256" key="4">
    <source>
        <dbReference type="ARBA" id="ARBA00023274"/>
    </source>
</evidence>
<keyword evidence="2 6" id="KW-0820">tRNA-binding</keyword>
<evidence type="ECO:0000256" key="2">
    <source>
        <dbReference type="ARBA" id="ARBA00022555"/>
    </source>
</evidence>
<evidence type="ECO:0000313" key="10">
    <source>
        <dbReference type="EMBL" id="KKR13271.1"/>
    </source>
</evidence>
<dbReference type="GO" id="GO:0019843">
    <property type="term" value="F:rRNA binding"/>
    <property type="evidence" value="ECO:0007669"/>
    <property type="project" value="UniProtKB-UniRule"/>
</dbReference>
<keyword evidence="6 8" id="KW-0699">rRNA-binding</keyword>
<evidence type="ECO:0000256" key="7">
    <source>
        <dbReference type="RuleBase" id="RU004413"/>
    </source>
</evidence>